<dbReference type="InterPro" id="IPR050951">
    <property type="entry name" value="Retrovirus_Pol_polyprotein"/>
</dbReference>
<evidence type="ECO:0000313" key="7">
    <source>
        <dbReference type="Proteomes" id="UP001164746"/>
    </source>
</evidence>
<dbReference type="Gene3D" id="3.40.395.10">
    <property type="entry name" value="Adenoviral Proteinase, Chain A"/>
    <property type="match status" value="1"/>
</dbReference>
<dbReference type="InterPro" id="IPR001584">
    <property type="entry name" value="Integrase_cat-core"/>
</dbReference>
<comment type="similarity">
    <text evidence="1">Belongs to the peptidase C48 family.</text>
</comment>
<dbReference type="PROSITE" id="PS50994">
    <property type="entry name" value="INTEGRASE"/>
    <property type="match status" value="1"/>
</dbReference>
<proteinExistence type="inferred from homology"/>
<dbReference type="InterPro" id="IPR012337">
    <property type="entry name" value="RNaseH-like_sf"/>
</dbReference>
<dbReference type="Pfam" id="PF02902">
    <property type="entry name" value="Peptidase_C48"/>
    <property type="match status" value="1"/>
</dbReference>
<evidence type="ECO:0000256" key="2">
    <source>
        <dbReference type="ARBA" id="ARBA00022670"/>
    </source>
</evidence>
<dbReference type="InterPro" id="IPR038765">
    <property type="entry name" value="Papain-like_cys_pep_sf"/>
</dbReference>
<dbReference type="Pfam" id="PF17921">
    <property type="entry name" value="Integrase_H2C2"/>
    <property type="match status" value="1"/>
</dbReference>
<organism evidence="6 7">
    <name type="scientific">Mya arenaria</name>
    <name type="common">Soft-shell clam</name>
    <dbReference type="NCBI Taxonomy" id="6604"/>
    <lineage>
        <taxon>Eukaryota</taxon>
        <taxon>Metazoa</taxon>
        <taxon>Spiralia</taxon>
        <taxon>Lophotrochozoa</taxon>
        <taxon>Mollusca</taxon>
        <taxon>Bivalvia</taxon>
        <taxon>Autobranchia</taxon>
        <taxon>Heteroconchia</taxon>
        <taxon>Euheterodonta</taxon>
        <taxon>Imparidentia</taxon>
        <taxon>Neoheterodontei</taxon>
        <taxon>Myida</taxon>
        <taxon>Myoidea</taxon>
        <taxon>Myidae</taxon>
        <taxon>Mya</taxon>
    </lineage>
</organism>
<keyword evidence="2" id="KW-0645">Protease</keyword>
<dbReference type="Proteomes" id="UP001164746">
    <property type="component" value="Chromosome 11"/>
</dbReference>
<dbReference type="PROSITE" id="PS50600">
    <property type="entry name" value="ULP_PROTEASE"/>
    <property type="match status" value="1"/>
</dbReference>
<evidence type="ECO:0000313" key="6">
    <source>
        <dbReference type="EMBL" id="WAR18552.1"/>
    </source>
</evidence>
<reference evidence="6" key="1">
    <citation type="submission" date="2022-11" db="EMBL/GenBank/DDBJ databases">
        <title>Centuries of genome instability and evolution in soft-shell clam transmissible cancer (bioRxiv).</title>
        <authorList>
            <person name="Hart S.F.M."/>
            <person name="Yonemitsu M.A."/>
            <person name="Giersch R.M."/>
            <person name="Beal B.F."/>
            <person name="Arriagada G."/>
            <person name="Davis B.W."/>
            <person name="Ostrander E.A."/>
            <person name="Goff S.P."/>
            <person name="Metzger M.J."/>
        </authorList>
    </citation>
    <scope>NUCLEOTIDE SEQUENCE</scope>
    <source>
        <strain evidence="6">MELC-2E11</strain>
        <tissue evidence="6">Siphon/mantle</tissue>
    </source>
</reference>
<keyword evidence="7" id="KW-1185">Reference proteome</keyword>
<dbReference type="SUPFAM" id="SSF53098">
    <property type="entry name" value="Ribonuclease H-like"/>
    <property type="match status" value="1"/>
</dbReference>
<sequence length="809" mass="91581">MDNTEYDDIVVFLSDGQHPPSLRGQGRVLVNKRHHYKKKAESFYIKDDVLYKAVPGLMNGVTVVKDGSSDAIMREFHSSAIGGHSGFNKTNSAIKVRYWWPRMTEDIRKYVKLCVQCQMSDPMKPAKKPDLQQIHVTHPFELVGCDLMGPFQETENGFRYIFTATDYYTKWVEAFPIQTKSAKHVSACIKKLLYRHGAMNAILTDQGREFINEINKNLCAEWDVGHRVTAAYHPQTNGLNERTNQTIKRALSKCFNGGQTDWDTRLDQEIFPTCPPEELINIGVQERESQQAEKVKINTEKAKFKQQRDFRNTHEKKKRRYTDIKVGDKVLKFNSARAGRKSKADLVGHRVKLEKDGKILKSLVSVNNVKLVLDETSDNNSNLEQHDMSNNAIRLYIDNLDANNNVNSLLQECAAICNTSKSPVRMFRISKQVETCPVLSFVKEVTAMYGDLLPDMEDAVHRVKESGDPGTLLLTVLAKAYMEDLPPVGVLETLKSRPAFLSECPKPEGLTGSERLTVAGDGLEQQDLNTLEGNEWLNDKVINSYAKLLAREATDSSEPSAKRMFVIPSYTAVLWDAGMYDRYMYTKAYDMKRASQHAAWVDFTQFDFVVVPWNKNGNHWDGIANTYLREYQATTKIAIRSTVDEMTDISVTEQMSVCARVVELLPRRHAPAEERRHVFLVVNSQRIKTAAVVPTRHISSDGVHLTHEGCCDMTKSLTIVAPGWDIPFAAIRMNADLPVLNNDSAFEKRLLSVDKNIQDATTDYIYHTESRVCLGNVESGLEVLFSGKHSKWFPQCFLGMVEVNGILIC</sequence>
<dbReference type="PANTHER" id="PTHR37984">
    <property type="entry name" value="PROTEIN CBG26694"/>
    <property type="match status" value="1"/>
</dbReference>
<evidence type="ECO:0000259" key="4">
    <source>
        <dbReference type="PROSITE" id="PS50600"/>
    </source>
</evidence>
<protein>
    <submittedName>
        <fullName evidence="6">POL4-like protein</fullName>
    </submittedName>
</protein>
<evidence type="ECO:0000256" key="3">
    <source>
        <dbReference type="ARBA" id="ARBA00022801"/>
    </source>
</evidence>
<dbReference type="Gene3D" id="3.30.420.10">
    <property type="entry name" value="Ribonuclease H-like superfamily/Ribonuclease H"/>
    <property type="match status" value="1"/>
</dbReference>
<dbReference type="InterPro" id="IPR041588">
    <property type="entry name" value="Integrase_H2C2"/>
</dbReference>
<dbReference type="Pfam" id="PF00665">
    <property type="entry name" value="rve"/>
    <property type="match status" value="1"/>
</dbReference>
<dbReference type="InterPro" id="IPR003653">
    <property type="entry name" value="Peptidase_C48_C"/>
</dbReference>
<dbReference type="SUPFAM" id="SSF54001">
    <property type="entry name" value="Cysteine proteinases"/>
    <property type="match status" value="1"/>
</dbReference>
<feature type="domain" description="Ubiquitin-like protease family profile" evidence="4">
    <location>
        <begin position="521"/>
        <end position="784"/>
    </location>
</feature>
<feature type="domain" description="Integrase catalytic" evidence="5">
    <location>
        <begin position="135"/>
        <end position="308"/>
    </location>
</feature>
<keyword evidence="3" id="KW-0378">Hydrolase</keyword>
<dbReference type="Gene3D" id="1.10.340.70">
    <property type="match status" value="1"/>
</dbReference>
<evidence type="ECO:0000259" key="5">
    <source>
        <dbReference type="PROSITE" id="PS50994"/>
    </source>
</evidence>
<dbReference type="EMBL" id="CP111022">
    <property type="protein sequence ID" value="WAR18552.1"/>
    <property type="molecule type" value="Genomic_DNA"/>
</dbReference>
<gene>
    <name evidence="6" type="ORF">MAR_000390</name>
</gene>
<evidence type="ECO:0000256" key="1">
    <source>
        <dbReference type="ARBA" id="ARBA00005234"/>
    </source>
</evidence>
<dbReference type="InterPro" id="IPR036397">
    <property type="entry name" value="RNaseH_sf"/>
</dbReference>
<name>A0ABY7FBY1_MYAAR</name>
<dbReference type="PANTHER" id="PTHR37984:SF5">
    <property type="entry name" value="PROTEIN NYNRIN-LIKE"/>
    <property type="match status" value="1"/>
</dbReference>
<accession>A0ABY7FBY1</accession>